<proteinExistence type="predicted"/>
<evidence type="ECO:0000256" key="1">
    <source>
        <dbReference type="ARBA" id="ARBA00023054"/>
    </source>
</evidence>
<evidence type="ECO:0000256" key="2">
    <source>
        <dbReference type="SAM" id="MobiDB-lite"/>
    </source>
</evidence>
<name>A0A804PFP5_MAIZE</name>
<organism evidence="3 4">
    <name type="scientific">Zea mays</name>
    <name type="common">Maize</name>
    <dbReference type="NCBI Taxonomy" id="4577"/>
    <lineage>
        <taxon>Eukaryota</taxon>
        <taxon>Viridiplantae</taxon>
        <taxon>Streptophyta</taxon>
        <taxon>Embryophyta</taxon>
        <taxon>Tracheophyta</taxon>
        <taxon>Spermatophyta</taxon>
        <taxon>Magnoliopsida</taxon>
        <taxon>Liliopsida</taxon>
        <taxon>Poales</taxon>
        <taxon>Poaceae</taxon>
        <taxon>PACMAD clade</taxon>
        <taxon>Panicoideae</taxon>
        <taxon>Andropogonodae</taxon>
        <taxon>Andropogoneae</taxon>
        <taxon>Tripsacinae</taxon>
        <taxon>Zea</taxon>
    </lineage>
</organism>
<dbReference type="AlphaFoldDB" id="A0A804PFP5"/>
<protein>
    <submittedName>
        <fullName evidence="3">Uncharacterized protein</fullName>
    </submittedName>
</protein>
<evidence type="ECO:0000313" key="3">
    <source>
        <dbReference type="EnsemblPlants" id="Zm00001eb235600_P001"/>
    </source>
</evidence>
<dbReference type="Gramene" id="Zm00001eb235600_T001">
    <property type="protein sequence ID" value="Zm00001eb235600_P001"/>
    <property type="gene ID" value="Zm00001eb235600"/>
</dbReference>
<reference evidence="3" key="2">
    <citation type="submission" date="2019-07" db="EMBL/GenBank/DDBJ databases">
        <authorList>
            <person name="Seetharam A."/>
            <person name="Woodhouse M."/>
            <person name="Cannon E."/>
        </authorList>
    </citation>
    <scope>NUCLEOTIDE SEQUENCE [LARGE SCALE GENOMIC DNA]</scope>
    <source>
        <strain evidence="3">cv. B73</strain>
    </source>
</reference>
<feature type="compositionally biased region" description="Basic and acidic residues" evidence="2">
    <location>
        <begin position="57"/>
        <end position="72"/>
    </location>
</feature>
<feature type="region of interest" description="Disordered" evidence="2">
    <location>
        <begin position="57"/>
        <end position="84"/>
    </location>
</feature>
<keyword evidence="1" id="KW-0175">Coiled coil</keyword>
<dbReference type="InterPro" id="IPR025066">
    <property type="entry name" value="CCDC174-like"/>
</dbReference>
<accession>A0A804PFP5</accession>
<dbReference type="Proteomes" id="UP000007305">
    <property type="component" value="Chromosome 5"/>
</dbReference>
<keyword evidence="4" id="KW-1185">Reference proteome</keyword>
<dbReference type="InParanoid" id="A0A804PFP5"/>
<dbReference type="EnsemblPlants" id="Zm00001eb235600_T001">
    <property type="protein sequence ID" value="Zm00001eb235600_P001"/>
    <property type="gene ID" value="Zm00001eb235600"/>
</dbReference>
<dbReference type="PANTHER" id="PTHR15885">
    <property type="entry name" value="COILED-COIL DOMAIN-CONTAINING PROTEIN 174"/>
    <property type="match status" value="1"/>
</dbReference>
<feature type="region of interest" description="Disordered" evidence="2">
    <location>
        <begin position="108"/>
        <end position="130"/>
    </location>
</feature>
<reference evidence="4" key="1">
    <citation type="journal article" date="2009" name="Science">
        <title>The B73 maize genome: complexity, diversity, and dynamics.</title>
        <authorList>
            <person name="Schnable P.S."/>
            <person name="Ware D."/>
            <person name="Fulton R.S."/>
            <person name="Stein J.C."/>
            <person name="Wei F."/>
            <person name="Pasternak S."/>
            <person name="Liang C."/>
            <person name="Zhang J."/>
            <person name="Fulton L."/>
            <person name="Graves T.A."/>
            <person name="Minx P."/>
            <person name="Reily A.D."/>
            <person name="Courtney L."/>
            <person name="Kruchowski S.S."/>
            <person name="Tomlinson C."/>
            <person name="Strong C."/>
            <person name="Delehaunty K."/>
            <person name="Fronick C."/>
            <person name="Courtney B."/>
            <person name="Rock S.M."/>
            <person name="Belter E."/>
            <person name="Du F."/>
            <person name="Kim K."/>
            <person name="Abbott R.M."/>
            <person name="Cotton M."/>
            <person name="Levy A."/>
            <person name="Marchetto P."/>
            <person name="Ochoa K."/>
            <person name="Jackson S.M."/>
            <person name="Gillam B."/>
            <person name="Chen W."/>
            <person name="Yan L."/>
            <person name="Higginbotham J."/>
            <person name="Cardenas M."/>
            <person name="Waligorski J."/>
            <person name="Applebaum E."/>
            <person name="Phelps L."/>
            <person name="Falcone J."/>
            <person name="Kanchi K."/>
            <person name="Thane T."/>
            <person name="Scimone A."/>
            <person name="Thane N."/>
            <person name="Henke J."/>
            <person name="Wang T."/>
            <person name="Ruppert J."/>
            <person name="Shah N."/>
            <person name="Rotter K."/>
            <person name="Hodges J."/>
            <person name="Ingenthron E."/>
            <person name="Cordes M."/>
            <person name="Kohlberg S."/>
            <person name="Sgro J."/>
            <person name="Delgado B."/>
            <person name="Mead K."/>
            <person name="Chinwalla A."/>
            <person name="Leonard S."/>
            <person name="Crouse K."/>
            <person name="Collura K."/>
            <person name="Kudrna D."/>
            <person name="Currie J."/>
            <person name="He R."/>
            <person name="Angelova A."/>
            <person name="Rajasekar S."/>
            <person name="Mueller T."/>
            <person name="Lomeli R."/>
            <person name="Scara G."/>
            <person name="Ko A."/>
            <person name="Delaney K."/>
            <person name="Wissotski M."/>
            <person name="Lopez G."/>
            <person name="Campos D."/>
            <person name="Braidotti M."/>
            <person name="Ashley E."/>
            <person name="Golser W."/>
            <person name="Kim H."/>
            <person name="Lee S."/>
            <person name="Lin J."/>
            <person name="Dujmic Z."/>
            <person name="Kim W."/>
            <person name="Talag J."/>
            <person name="Zuccolo A."/>
            <person name="Fan C."/>
            <person name="Sebastian A."/>
            <person name="Kramer M."/>
            <person name="Spiegel L."/>
            <person name="Nascimento L."/>
            <person name="Zutavern T."/>
            <person name="Miller B."/>
            <person name="Ambroise C."/>
            <person name="Muller S."/>
            <person name="Spooner W."/>
            <person name="Narechania A."/>
            <person name="Ren L."/>
            <person name="Wei S."/>
            <person name="Kumari S."/>
            <person name="Faga B."/>
            <person name="Levy M.J."/>
            <person name="McMahan L."/>
            <person name="Van Buren P."/>
            <person name="Vaughn M.W."/>
            <person name="Ying K."/>
            <person name="Yeh C.-T."/>
            <person name="Emrich S.J."/>
            <person name="Jia Y."/>
            <person name="Kalyanaraman A."/>
            <person name="Hsia A.-P."/>
            <person name="Barbazuk W.B."/>
            <person name="Baucom R.S."/>
            <person name="Brutnell T.P."/>
            <person name="Carpita N.C."/>
            <person name="Chaparro C."/>
            <person name="Chia J.-M."/>
            <person name="Deragon J.-M."/>
            <person name="Estill J.C."/>
            <person name="Fu Y."/>
            <person name="Jeddeloh J.A."/>
            <person name="Han Y."/>
            <person name="Lee H."/>
            <person name="Li P."/>
            <person name="Lisch D.R."/>
            <person name="Liu S."/>
            <person name="Liu Z."/>
            <person name="Nagel D.H."/>
            <person name="McCann M.C."/>
            <person name="SanMiguel P."/>
            <person name="Myers A.M."/>
            <person name="Nettleton D."/>
            <person name="Nguyen J."/>
            <person name="Penning B.W."/>
            <person name="Ponnala L."/>
            <person name="Schneider K.L."/>
            <person name="Schwartz D.C."/>
            <person name="Sharma A."/>
            <person name="Soderlund C."/>
            <person name="Springer N.M."/>
            <person name="Sun Q."/>
            <person name="Wang H."/>
            <person name="Waterman M."/>
            <person name="Westerman R."/>
            <person name="Wolfgruber T.K."/>
            <person name="Yang L."/>
            <person name="Yu Y."/>
            <person name="Zhang L."/>
            <person name="Zhou S."/>
            <person name="Zhu Q."/>
            <person name="Bennetzen J.L."/>
            <person name="Dawe R.K."/>
            <person name="Jiang J."/>
            <person name="Jiang N."/>
            <person name="Presting G.G."/>
            <person name="Wessler S.R."/>
            <person name="Aluru S."/>
            <person name="Martienssen R.A."/>
            <person name="Clifton S.W."/>
            <person name="McCombie W.R."/>
            <person name="Wing R.A."/>
            <person name="Wilson R.K."/>
        </authorList>
    </citation>
    <scope>NUCLEOTIDE SEQUENCE [LARGE SCALE GENOMIC DNA]</scope>
    <source>
        <strain evidence="4">cv. B73</strain>
    </source>
</reference>
<evidence type="ECO:0000313" key="4">
    <source>
        <dbReference type="Proteomes" id="UP000007305"/>
    </source>
</evidence>
<dbReference type="PANTHER" id="PTHR15885:SF1">
    <property type="entry name" value="COILED-COIL DOMAIN-CONTAINING PROTEIN 174"/>
    <property type="match status" value="1"/>
</dbReference>
<reference evidence="3" key="3">
    <citation type="submission" date="2021-05" db="UniProtKB">
        <authorList>
            <consortium name="EnsemblPlants"/>
        </authorList>
    </citation>
    <scope>IDENTIFICATION</scope>
    <source>
        <strain evidence="3">cv. B73</strain>
    </source>
</reference>
<sequence>MKDGSANYATLEKKAKLYEKLSRGELPDEEDKEKYCVDFFQKGFDRVYEPQIPECSHRATDGAEPVNDHEDSMPNAKPLDLGRAGTTIDRDEHKRFVREVHEEVTEARQKASTAARCAPVPPGIPSGVLRRERTNANGGAQKDVARRLGIVAWRCPWKISGSAITRSAQFSSRFESTRYSAGSAVLPSGPFLLGVSAGRNNSDHPHPVARYESPPWFLFAHRAAGQRFGRLCNGATAPDYTPSLDVE</sequence>